<name>A0A015KVB4_RHIIW</name>
<dbReference type="PANTHER" id="PTHR43591">
    <property type="entry name" value="METHYLTRANSFERASE"/>
    <property type="match status" value="1"/>
</dbReference>
<dbReference type="Gene3D" id="3.40.50.150">
    <property type="entry name" value="Vaccinia Virus protein VP39"/>
    <property type="match status" value="1"/>
</dbReference>
<dbReference type="CDD" id="cd02440">
    <property type="entry name" value="AdoMet_MTases"/>
    <property type="match status" value="1"/>
</dbReference>
<gene>
    <name evidence="2" type="ORF">RirG_147630</name>
</gene>
<reference evidence="2 3" key="1">
    <citation type="submission" date="2014-02" db="EMBL/GenBank/DDBJ databases">
        <title>Single nucleus genome sequencing reveals high similarity among nuclei of an endomycorrhizal fungus.</title>
        <authorList>
            <person name="Lin K."/>
            <person name="Geurts R."/>
            <person name="Zhang Z."/>
            <person name="Limpens E."/>
            <person name="Saunders D.G."/>
            <person name="Mu D."/>
            <person name="Pang E."/>
            <person name="Cao H."/>
            <person name="Cha H."/>
            <person name="Lin T."/>
            <person name="Zhou Q."/>
            <person name="Shang Y."/>
            <person name="Li Y."/>
            <person name="Ivanov S."/>
            <person name="Sharma T."/>
            <person name="Velzen R.V."/>
            <person name="Ruijter N.D."/>
            <person name="Aanen D.K."/>
            <person name="Win J."/>
            <person name="Kamoun S."/>
            <person name="Bisseling T."/>
            <person name="Huang S."/>
        </authorList>
    </citation>
    <scope>NUCLEOTIDE SEQUENCE [LARGE SCALE GENOMIC DNA]</scope>
    <source>
        <strain evidence="3">DAOM197198w</strain>
    </source>
</reference>
<dbReference type="EMBL" id="JEMT01023725">
    <property type="protein sequence ID" value="EXX63931.1"/>
    <property type="molecule type" value="Genomic_DNA"/>
</dbReference>
<dbReference type="HOGENOM" id="CLU_010595_9_0_1"/>
<dbReference type="SMR" id="A0A015KVB4"/>
<dbReference type="GO" id="GO:0008168">
    <property type="term" value="F:methyltransferase activity"/>
    <property type="evidence" value="ECO:0007669"/>
    <property type="project" value="TreeGrafter"/>
</dbReference>
<keyword evidence="3" id="KW-1185">Reference proteome</keyword>
<protein>
    <recommendedName>
        <fullName evidence="1">Methyltransferase domain-containing protein</fullName>
    </recommendedName>
</protein>
<dbReference type="OrthoDB" id="2013972at2759"/>
<feature type="domain" description="Methyltransferase" evidence="1">
    <location>
        <begin position="81"/>
        <end position="173"/>
    </location>
</feature>
<dbReference type="Pfam" id="PF13649">
    <property type="entry name" value="Methyltransf_25"/>
    <property type="match status" value="1"/>
</dbReference>
<evidence type="ECO:0000259" key="1">
    <source>
        <dbReference type="Pfam" id="PF13649"/>
    </source>
</evidence>
<organism evidence="2 3">
    <name type="scientific">Rhizophagus irregularis (strain DAOM 197198w)</name>
    <name type="common">Glomus intraradices</name>
    <dbReference type="NCBI Taxonomy" id="1432141"/>
    <lineage>
        <taxon>Eukaryota</taxon>
        <taxon>Fungi</taxon>
        <taxon>Fungi incertae sedis</taxon>
        <taxon>Mucoromycota</taxon>
        <taxon>Glomeromycotina</taxon>
        <taxon>Glomeromycetes</taxon>
        <taxon>Glomerales</taxon>
        <taxon>Glomeraceae</taxon>
        <taxon>Rhizophagus</taxon>
    </lineage>
</organism>
<dbReference type="InterPro" id="IPR029063">
    <property type="entry name" value="SAM-dependent_MTases_sf"/>
</dbReference>
<dbReference type="AlphaFoldDB" id="A0A015KVB4"/>
<accession>A0A015KVB4</accession>
<dbReference type="Proteomes" id="UP000022910">
    <property type="component" value="Unassembled WGS sequence"/>
</dbReference>
<dbReference type="SUPFAM" id="SSF53335">
    <property type="entry name" value="S-adenosyl-L-methionine-dependent methyltransferases"/>
    <property type="match status" value="1"/>
</dbReference>
<sequence>MCISRKNIIYKPHDCVPLPPPDFNSFYHKGNRKYINPSSVIPVDDDEFDRIQQQHIIYYNVWKNHFSAPVNELLKTEGTKVLDVGCGPAMWILEMASLYPKSRFTGVDIVPTYPIHTKPLNVEFLQANIIKNGLPYEDNTFDYVFCRLVNFSYTIKDWKVVINEICRVCKIGGYVEFMEKDVKFDIKNEYTKKVFSRFIKNLQKRNIEPIISLKIEQYIKETNNFPVINHEKRDVPTGEWGDNENDTFKIGKSNNGIIKWGAENIKNIMIEDGDYDEKEWNPIVNNFMKELDEKHIYDNIHRIFAKKETEIKEVCECRECRPPQSLRQLEHLSSTGLFFKFKYQRFKKFIKNIA</sequence>
<evidence type="ECO:0000313" key="3">
    <source>
        <dbReference type="Proteomes" id="UP000022910"/>
    </source>
</evidence>
<dbReference type="OMA" id="MWILEMA"/>
<comment type="caution">
    <text evidence="2">The sequence shown here is derived from an EMBL/GenBank/DDBJ whole genome shotgun (WGS) entry which is preliminary data.</text>
</comment>
<dbReference type="InterPro" id="IPR041698">
    <property type="entry name" value="Methyltransf_25"/>
</dbReference>
<evidence type="ECO:0000313" key="2">
    <source>
        <dbReference type="EMBL" id="EXX63931.1"/>
    </source>
</evidence>
<dbReference type="PANTHER" id="PTHR43591:SF24">
    <property type="entry name" value="2-METHOXY-6-POLYPRENYL-1,4-BENZOQUINOL METHYLASE, MITOCHONDRIAL"/>
    <property type="match status" value="1"/>
</dbReference>
<proteinExistence type="predicted"/>
<dbReference type="STRING" id="1432141.A0A015KVB4"/>